<dbReference type="Pfam" id="PF13086">
    <property type="entry name" value="AAA_11"/>
    <property type="match status" value="1"/>
</dbReference>
<dbReference type="InterPro" id="IPR041677">
    <property type="entry name" value="DNA2/NAM7_AAA_11"/>
</dbReference>
<reference evidence="8 9" key="1">
    <citation type="submission" date="2014-01" db="EMBL/GenBank/DDBJ databases">
        <title>Sulfitobacter donghicola JCM 14565 Genome Sequencing.</title>
        <authorList>
            <person name="Lai Q."/>
            <person name="Hong Z."/>
        </authorList>
    </citation>
    <scope>NUCLEOTIDE SEQUENCE [LARGE SCALE GENOMIC DNA]</scope>
    <source>
        <strain evidence="8 9">JCM 14565</strain>
    </source>
</reference>
<dbReference type="GO" id="GO:0043139">
    <property type="term" value="F:5'-3' DNA helicase activity"/>
    <property type="evidence" value="ECO:0007669"/>
    <property type="project" value="TreeGrafter"/>
</dbReference>
<dbReference type="eggNOG" id="COG0515">
    <property type="taxonomic scope" value="Bacteria"/>
</dbReference>
<name>A0A073IFA1_9RHOB</name>
<dbReference type="EMBL" id="JAMC01000004">
    <property type="protein sequence ID" value="KEJ89003.1"/>
    <property type="molecule type" value="Genomic_DNA"/>
</dbReference>
<comment type="similarity">
    <text evidence="1">Belongs to the DNA2/NAM7 helicase family.</text>
</comment>
<feature type="domain" description="DNA2/NAM7 helicase-like C-terminal" evidence="7">
    <location>
        <begin position="884"/>
        <end position="1083"/>
    </location>
</feature>
<dbReference type="InterPro" id="IPR041679">
    <property type="entry name" value="DNA2/NAM7-like_C"/>
</dbReference>
<proteinExistence type="inferred from homology"/>
<dbReference type="InterPro" id="IPR047187">
    <property type="entry name" value="SF1_C_Upf1"/>
</dbReference>
<dbReference type="PANTHER" id="PTHR43788">
    <property type="entry name" value="DNA2/NAM7 HELICASE FAMILY MEMBER"/>
    <property type="match status" value="1"/>
</dbReference>
<evidence type="ECO:0000259" key="6">
    <source>
        <dbReference type="Pfam" id="PF13086"/>
    </source>
</evidence>
<dbReference type="InterPro" id="IPR050534">
    <property type="entry name" value="Coronavir_polyprotein_1ab"/>
</dbReference>
<evidence type="ECO:0000313" key="9">
    <source>
        <dbReference type="Proteomes" id="UP000027734"/>
    </source>
</evidence>
<feature type="domain" description="DNA2/NAM7 helicase helicase" evidence="6">
    <location>
        <begin position="710"/>
        <end position="804"/>
    </location>
</feature>
<evidence type="ECO:0000256" key="4">
    <source>
        <dbReference type="ARBA" id="ARBA00022806"/>
    </source>
</evidence>
<comment type="caution">
    <text evidence="8">The sequence shown here is derived from an EMBL/GenBank/DDBJ whole genome shotgun (WGS) entry which is preliminary data.</text>
</comment>
<gene>
    <name evidence="8" type="ORF">DSW25_12230</name>
</gene>
<evidence type="ECO:0000256" key="1">
    <source>
        <dbReference type="ARBA" id="ARBA00007913"/>
    </source>
</evidence>
<evidence type="ECO:0000256" key="2">
    <source>
        <dbReference type="ARBA" id="ARBA00022741"/>
    </source>
</evidence>
<evidence type="ECO:0000256" key="3">
    <source>
        <dbReference type="ARBA" id="ARBA00022801"/>
    </source>
</evidence>
<dbReference type="RefSeq" id="WP_052033155.1">
    <property type="nucleotide sequence ID" value="NZ_JASF01000005.1"/>
</dbReference>
<evidence type="ECO:0000259" key="7">
    <source>
        <dbReference type="Pfam" id="PF13087"/>
    </source>
</evidence>
<dbReference type="Pfam" id="PF13087">
    <property type="entry name" value="AAA_12"/>
    <property type="match status" value="1"/>
</dbReference>
<keyword evidence="4 8" id="KW-0347">Helicase</keyword>
<dbReference type="AlphaFoldDB" id="A0A073IFA1"/>
<dbReference type="Proteomes" id="UP000027734">
    <property type="component" value="Unassembled WGS sequence"/>
</dbReference>
<dbReference type="GO" id="GO:0005524">
    <property type="term" value="F:ATP binding"/>
    <property type="evidence" value="ECO:0007669"/>
    <property type="project" value="UniProtKB-KW"/>
</dbReference>
<dbReference type="CDD" id="cd18808">
    <property type="entry name" value="SF1_C_Upf1"/>
    <property type="match status" value="1"/>
</dbReference>
<keyword evidence="2" id="KW-0547">Nucleotide-binding</keyword>
<dbReference type="eggNOG" id="COG1112">
    <property type="taxonomic scope" value="Bacteria"/>
</dbReference>
<dbReference type="InterPro" id="IPR027417">
    <property type="entry name" value="P-loop_NTPase"/>
</dbReference>
<dbReference type="GO" id="GO:0016787">
    <property type="term" value="F:hydrolase activity"/>
    <property type="evidence" value="ECO:0007669"/>
    <property type="project" value="UniProtKB-KW"/>
</dbReference>
<sequence length="1141" mass="124235">MRQKQRIGNAKTPLDDRFEMEGGRSSERYLRTSSHWVVTDRDDGETYILWLIKKTGAAVDQDIARFLNDTVRRVRGVLARKAVHEILLDVIDVIEDDHEIGIRLIGADGSLDALSARSRRKIEESARTVSGRVAIWYQIARLARGVGYLHGADIVHGGIAESTVFTSCLEPLELKLGGYEGCVHLGSVGSGGAALLSPGSVVSYGQDWRDLGKVAAGLLLQNDTESAVLLPAEQRLLDRLRVPPQFVHVEGEALATEIEALCSELELVGSSGRHELIVLPGRDLLRRDVPVLTQGLIPATDREALLSFVQDDLTGDTPIAWRDSYRGDGMISVFTQRAVYSVRPMTNDDRFGRIVSCRMRGAGDGALNALPITARMHVSQNINHAQDRAARTGGGAIAWASVGKDPAVQASDRDLVEWHALVLIEVATLLEGRLHHYPVEIVDTPETGLVRVAARTDAERDHWRAKFGRNEAAADLQREMLRDDGSVEWTLTASGALTLGPSAPKLSLEDVVDADGRRLYVFRHEGRIPIEGHVLLRPRPDKGTETQVRRRLNHIVNSRDNFDLLRAIGDPRSVGLDPAIRAMAPPGAAPTELDPSKSSAWDIICHGHALNLVVGPPGVGKSFLISRLIGSILKDRPTARILIAAQNHEALAEMERTLRKHFTELGNDAIVVRMERPEKNSGETRLKARARSLLDTFVLSQTSPLSRVRRKAIERLLRVQESDEAVDSEGEAILRDTEHLILRSADVTLATANSSVLEEMAAQSQQFDWVIVEEAARASGPELIGPLSLGSRRVLIGDHRQLAPFDAERKARLYSAGAAEALLEDAVDIIAAVSDLPEAVGASLAALADNSSLRLDVLGAALRLEQPFREIAETAEEASNNVRSGPVSMLTEQSRMHPTICELVSETFYGGRLTTAERIVNRACPIIPSTGALAAPLVIFDLPSLSRSRIEAFETFEGTSPANRAETTAVLEALDILGPASGEMPTLAILSPYTAQCNLLRSLVATRTDQHTGLLGGFASPKGDGLFVHTIDSFQGGEADVVIVSTVRNNQKVGRHALGILGDRRRMNVLLSRARHKLVLVTSTGFLWNAIQWSENEQESGSDLGFLGGMLRRIDRMAEPKVPDVLPQASIVVCGEDGRII</sequence>
<keyword evidence="9" id="KW-1185">Reference proteome</keyword>
<dbReference type="PANTHER" id="PTHR43788:SF16">
    <property type="entry name" value="HELICASE WITH ZINC FINGER 2"/>
    <property type="match status" value="1"/>
</dbReference>
<protein>
    <submittedName>
        <fullName evidence="8">Helicase</fullName>
    </submittedName>
</protein>
<accession>A0A073IFA1</accession>
<evidence type="ECO:0000256" key="5">
    <source>
        <dbReference type="ARBA" id="ARBA00022840"/>
    </source>
</evidence>
<dbReference type="STRING" id="1300350.Z948_1156"/>
<keyword evidence="5" id="KW-0067">ATP-binding</keyword>
<dbReference type="SUPFAM" id="SSF52540">
    <property type="entry name" value="P-loop containing nucleoside triphosphate hydrolases"/>
    <property type="match status" value="1"/>
</dbReference>
<dbReference type="Gene3D" id="3.40.50.300">
    <property type="entry name" value="P-loop containing nucleotide triphosphate hydrolases"/>
    <property type="match status" value="2"/>
</dbReference>
<keyword evidence="3" id="KW-0378">Hydrolase</keyword>
<evidence type="ECO:0000313" key="8">
    <source>
        <dbReference type="EMBL" id="KEJ89003.1"/>
    </source>
</evidence>
<organism evidence="8 9">
    <name type="scientific">Sulfitobacter donghicola DSW-25 = KCTC 12864 = JCM 14565</name>
    <dbReference type="NCBI Taxonomy" id="1300350"/>
    <lineage>
        <taxon>Bacteria</taxon>
        <taxon>Pseudomonadati</taxon>
        <taxon>Pseudomonadota</taxon>
        <taxon>Alphaproteobacteria</taxon>
        <taxon>Rhodobacterales</taxon>
        <taxon>Roseobacteraceae</taxon>
        <taxon>Sulfitobacter</taxon>
    </lineage>
</organism>
<dbReference type="eggNOG" id="COG0507">
    <property type="taxonomic scope" value="Bacteria"/>
</dbReference>